<evidence type="ECO:0000313" key="4">
    <source>
        <dbReference type="EMBL" id="AHM71958.1"/>
    </source>
</evidence>
<dbReference type="EMBL" id="CP007448">
    <property type="protein sequence ID" value="AHM71958.1"/>
    <property type="molecule type" value="Genomic_DNA"/>
</dbReference>
<name>A0A7U4K001_YEREN</name>
<evidence type="ECO:0000313" key="5">
    <source>
        <dbReference type="Proteomes" id="UP000230961"/>
    </source>
</evidence>
<dbReference type="PANTHER" id="PTHR43877">
    <property type="entry name" value="AMINOALKYLPHOSPHONATE N-ACETYLTRANSFERASE-RELATED-RELATED"/>
    <property type="match status" value="1"/>
</dbReference>
<feature type="domain" description="N-acetyltransferase" evidence="3">
    <location>
        <begin position="1"/>
        <end position="154"/>
    </location>
</feature>
<accession>A0A7U4K001</accession>
<dbReference type="SUPFAM" id="SSF55729">
    <property type="entry name" value="Acyl-CoA N-acyltransferases (Nat)"/>
    <property type="match status" value="1"/>
</dbReference>
<dbReference type="PROSITE" id="PS51186">
    <property type="entry name" value="GNAT"/>
    <property type="match status" value="1"/>
</dbReference>
<keyword evidence="1 4" id="KW-0808">Transferase</keyword>
<dbReference type="Pfam" id="PF00583">
    <property type="entry name" value="Acetyltransf_1"/>
    <property type="match status" value="1"/>
</dbReference>
<dbReference type="Proteomes" id="UP000230961">
    <property type="component" value="Chromosome"/>
</dbReference>
<dbReference type="InterPro" id="IPR016181">
    <property type="entry name" value="Acyl_CoA_acyltransferase"/>
</dbReference>
<evidence type="ECO:0000256" key="2">
    <source>
        <dbReference type="ARBA" id="ARBA00023315"/>
    </source>
</evidence>
<evidence type="ECO:0000259" key="3">
    <source>
        <dbReference type="PROSITE" id="PS51186"/>
    </source>
</evidence>
<dbReference type="InterPro" id="IPR000182">
    <property type="entry name" value="GNAT_dom"/>
</dbReference>
<gene>
    <name evidence="4" type="ORF">LC20_00702</name>
</gene>
<dbReference type="AlphaFoldDB" id="A0A7U4K001"/>
<reference evidence="4 5" key="1">
    <citation type="submission" date="2017-11" db="EMBL/GenBank/DDBJ databases">
        <title>The complete genome sequence and comparative genome analysis of Yersinia enterocolitica strain LC20.</title>
        <authorList>
            <person name="Shi G."/>
            <person name="Su M."/>
            <person name="Liang J."/>
            <person name="Gu W."/>
            <person name="Xiao Y."/>
            <person name="Zhang Z."/>
            <person name="Qiu H."/>
            <person name="Duan R."/>
            <person name="Zhang Z."/>
            <person name="Li Y."/>
            <person name="Zhang X."/>
            <person name="Ling Y."/>
            <person name="Song L."/>
            <person name="Chen M."/>
            <person name="Zhao Y."/>
            <person name="Wu J."/>
            <person name="Jing H."/>
            <person name="Xiao J."/>
            <person name="Wang X."/>
        </authorList>
    </citation>
    <scope>NUCLEOTIDE SEQUENCE [LARGE SCALE GENOMIC DNA]</scope>
    <source>
        <strain evidence="4 5">LC20</strain>
    </source>
</reference>
<evidence type="ECO:0000256" key="1">
    <source>
        <dbReference type="ARBA" id="ARBA00022679"/>
    </source>
</evidence>
<keyword evidence="2" id="KW-0012">Acyltransferase</keyword>
<protein>
    <submittedName>
        <fullName evidence="4">N-acetyltransferase</fullName>
    </submittedName>
</protein>
<dbReference type="CDD" id="cd04301">
    <property type="entry name" value="NAT_SF"/>
    <property type="match status" value="1"/>
</dbReference>
<organism evidence="4 5">
    <name type="scientific">Yersinia enterocolitica LC20</name>
    <dbReference type="NCBI Taxonomy" id="1443113"/>
    <lineage>
        <taxon>Bacteria</taxon>
        <taxon>Pseudomonadati</taxon>
        <taxon>Pseudomonadota</taxon>
        <taxon>Gammaproteobacteria</taxon>
        <taxon>Enterobacterales</taxon>
        <taxon>Yersiniaceae</taxon>
        <taxon>Yersinia</taxon>
    </lineage>
</organism>
<sequence>MKIEKLEEYPHLVPEIAQMLQEEWSDLTRWSCAGEINERLALRNLGLNKEFTLLTLADNGCVSGTVSVMLYELDDIQERQYWLGEVFTSPTYRGQGIATALVNAGIEQCRQFGITHLYLYTPDQQALYRKLGWQEIEQRKVSGEWVSVMQFILSS</sequence>
<dbReference type="Gene3D" id="3.40.630.30">
    <property type="match status" value="1"/>
</dbReference>
<proteinExistence type="predicted"/>
<dbReference type="InterPro" id="IPR050832">
    <property type="entry name" value="Bact_Acetyltransf"/>
</dbReference>
<dbReference type="GO" id="GO:0016747">
    <property type="term" value="F:acyltransferase activity, transferring groups other than amino-acyl groups"/>
    <property type="evidence" value="ECO:0007669"/>
    <property type="project" value="InterPro"/>
</dbReference>
<dbReference type="KEGG" id="yel:LC20_00702"/>